<dbReference type="InterPro" id="IPR045584">
    <property type="entry name" value="Pilin-like"/>
</dbReference>
<evidence type="ECO:0000259" key="1">
    <source>
        <dbReference type="Pfam" id="PF07596"/>
    </source>
</evidence>
<gene>
    <name evidence="2" type="ORF">HOV93_03580</name>
</gene>
<dbReference type="PANTHER" id="PTHR30093">
    <property type="entry name" value="GENERAL SECRETION PATHWAY PROTEIN G"/>
    <property type="match status" value="1"/>
</dbReference>
<feature type="domain" description="DUF1559" evidence="1">
    <location>
        <begin position="31"/>
        <end position="372"/>
    </location>
</feature>
<dbReference type="NCBIfam" id="TIGR02532">
    <property type="entry name" value="IV_pilin_GFxxxE"/>
    <property type="match status" value="1"/>
</dbReference>
<dbReference type="RefSeq" id="WP_207394712.1">
    <property type="nucleotide sequence ID" value="NZ_JABRWO010000001.1"/>
</dbReference>
<dbReference type="InterPro" id="IPR012902">
    <property type="entry name" value="N_methyl_site"/>
</dbReference>
<dbReference type="PROSITE" id="PS00409">
    <property type="entry name" value="PROKAR_NTER_METHYL"/>
    <property type="match status" value="1"/>
</dbReference>
<dbReference type="Pfam" id="PF07963">
    <property type="entry name" value="N_methyl"/>
    <property type="match status" value="1"/>
</dbReference>
<dbReference type="InterPro" id="IPR011453">
    <property type="entry name" value="DUF1559"/>
</dbReference>
<dbReference type="Pfam" id="PF07596">
    <property type="entry name" value="SBP_bac_10"/>
    <property type="match status" value="1"/>
</dbReference>
<dbReference type="Proteomes" id="UP000551616">
    <property type="component" value="Unassembled WGS sequence"/>
</dbReference>
<dbReference type="Gene3D" id="3.30.700.10">
    <property type="entry name" value="Glycoprotein, Type 4 Pilin"/>
    <property type="match status" value="1"/>
</dbReference>
<accession>A0A7V8V1L0</accession>
<dbReference type="AlphaFoldDB" id="A0A7V8V1L0"/>
<sequence length="434" mass="45515">MKKRGFTLIELLVVIAIIGILVALLLPAVSRAREAARNAECKNNLRQFGIGAYIFSGVDKRGRLISSAYDFARDGCPDTYGWVADLVNTGSAAPAEMLCPTSPLRGSEKLNDLLGATSSTNPNEGVATLKLFAGVCGPNSATPFDNTSVNGTDRAEYLKVNLLDQGYSTNYASSWFAVRENVKFTAGGVSNKDLIVPGPMKGLGGTKGGIRTRTIESAIVPSQAIPLTGCAAPGDTDEAVLSADLSIEAELEAGARLAESFNDGPARTVASGTTGLTNAVDVGASGFTAYGQGGSPGEWDGLDDPTAFANDEVSNDTTGTGNFNAQGQRMAGTNGSGVQWCQDTRDWFAWHAVGKTGGACNILMADGSVKTAFDINGDGFLNPGFNIDPTGVDDETVMIDKVGYTDNTVEMDWFDIYNGVSILPRKAYKGTFED</sequence>
<keyword evidence="3" id="KW-1185">Reference proteome</keyword>
<organism evidence="2 3">
    <name type="scientific">Bremerella alba</name>
    <dbReference type="NCBI Taxonomy" id="980252"/>
    <lineage>
        <taxon>Bacteria</taxon>
        <taxon>Pseudomonadati</taxon>
        <taxon>Planctomycetota</taxon>
        <taxon>Planctomycetia</taxon>
        <taxon>Pirellulales</taxon>
        <taxon>Pirellulaceae</taxon>
        <taxon>Bremerella</taxon>
    </lineage>
</organism>
<reference evidence="2 3" key="1">
    <citation type="submission" date="2020-05" db="EMBL/GenBank/DDBJ databases">
        <title>Bremerella alba sp. nov., a novel planctomycete isolated from the surface of the macroalga Fucus spiralis.</title>
        <authorList>
            <person name="Godinho O."/>
            <person name="Botelho R."/>
            <person name="Albuquerque L."/>
            <person name="Wiegand S."/>
            <person name="Da Costa M.S."/>
            <person name="Lobo-Da-Cunha A."/>
            <person name="Jogler C."/>
            <person name="Lage O.M."/>
        </authorList>
    </citation>
    <scope>NUCLEOTIDE SEQUENCE [LARGE SCALE GENOMIC DNA]</scope>
    <source>
        <strain evidence="2 3">FF15</strain>
    </source>
</reference>
<comment type="caution">
    <text evidence="2">The sequence shown here is derived from an EMBL/GenBank/DDBJ whole genome shotgun (WGS) entry which is preliminary data.</text>
</comment>
<dbReference type="EMBL" id="JABRWO010000001">
    <property type="protein sequence ID" value="MBA2113209.1"/>
    <property type="molecule type" value="Genomic_DNA"/>
</dbReference>
<protein>
    <recommendedName>
        <fullName evidence="1">DUF1559 domain-containing protein</fullName>
    </recommendedName>
</protein>
<proteinExistence type="predicted"/>
<dbReference type="SUPFAM" id="SSF54523">
    <property type="entry name" value="Pili subunits"/>
    <property type="match status" value="1"/>
</dbReference>
<dbReference type="PANTHER" id="PTHR30093:SF2">
    <property type="entry name" value="TYPE II SECRETION SYSTEM PROTEIN H"/>
    <property type="match status" value="1"/>
</dbReference>
<evidence type="ECO:0000313" key="3">
    <source>
        <dbReference type="Proteomes" id="UP000551616"/>
    </source>
</evidence>
<evidence type="ECO:0000313" key="2">
    <source>
        <dbReference type="EMBL" id="MBA2113209.1"/>
    </source>
</evidence>
<name>A0A7V8V1L0_9BACT</name>